<reference evidence="1 2" key="1">
    <citation type="submission" date="2019-03" db="EMBL/GenBank/DDBJ databases">
        <title>Genomic Encyclopedia of Type Strains, Phase IV (KMG-IV): sequencing the most valuable type-strain genomes for metagenomic binning, comparative biology and taxonomic classification.</title>
        <authorList>
            <person name="Goeker M."/>
        </authorList>
    </citation>
    <scope>NUCLEOTIDE SEQUENCE [LARGE SCALE GENOMIC DNA]</scope>
    <source>
        <strain evidence="1 2">DSM 45765</strain>
    </source>
</reference>
<comment type="caution">
    <text evidence="1">The sequence shown here is derived from an EMBL/GenBank/DDBJ whole genome shotgun (WGS) entry which is preliminary data.</text>
</comment>
<organism evidence="1 2">
    <name type="scientific">Tamaricihabitans halophyticus</name>
    <dbReference type="NCBI Taxonomy" id="1262583"/>
    <lineage>
        <taxon>Bacteria</taxon>
        <taxon>Bacillati</taxon>
        <taxon>Actinomycetota</taxon>
        <taxon>Actinomycetes</taxon>
        <taxon>Pseudonocardiales</taxon>
        <taxon>Pseudonocardiaceae</taxon>
        <taxon>Tamaricihabitans</taxon>
    </lineage>
</organism>
<dbReference type="Proteomes" id="UP000294911">
    <property type="component" value="Unassembled WGS sequence"/>
</dbReference>
<name>A0A4R2QXV9_9PSEU</name>
<dbReference type="PROSITE" id="PS51257">
    <property type="entry name" value="PROKAR_LIPOPROTEIN"/>
    <property type="match status" value="1"/>
</dbReference>
<dbReference type="EMBL" id="SLXQ01000003">
    <property type="protein sequence ID" value="TCP54204.1"/>
    <property type="molecule type" value="Genomic_DNA"/>
</dbReference>
<dbReference type="RefSeq" id="WP_132876966.1">
    <property type="nucleotide sequence ID" value="NZ_SLXQ01000003.1"/>
</dbReference>
<evidence type="ECO:0000313" key="1">
    <source>
        <dbReference type="EMBL" id="TCP54204.1"/>
    </source>
</evidence>
<keyword evidence="2" id="KW-1185">Reference proteome</keyword>
<proteinExistence type="predicted"/>
<evidence type="ECO:0000313" key="2">
    <source>
        <dbReference type="Proteomes" id="UP000294911"/>
    </source>
</evidence>
<dbReference type="AlphaFoldDB" id="A0A4R2QXV9"/>
<sequence length="126" mass="13505">MRRAAPRLLSVAALGVLLVGCSEVTETVDQVENAGDKASACTKALGIVDLNPNIDPQQAAEQAGTKATELRELAEQTANTEVQQTLNTMAESYATLDQRAGEQLSNFDSWLQQSLANLENLRKACT</sequence>
<dbReference type="OrthoDB" id="3635905at2"/>
<accession>A0A4R2QXV9</accession>
<protein>
    <submittedName>
        <fullName evidence="1">Uncharacterized protein</fullName>
    </submittedName>
</protein>
<gene>
    <name evidence="1" type="ORF">EV191_103247</name>
</gene>